<keyword evidence="2" id="KW-0233">DNA recombination</keyword>
<proteinExistence type="predicted"/>
<sequence length="441" mass="49989">MAMLSVHVLGEGERVPMLHDEQGVPLFYPTLFATSQLRNAGAAVNTIRNKLADIVVLLRWEQANGRDLITEFRSGRLLTVSDIVSLRDFAKLDMRELSSVGEGDKKRSVVIDFLEARVASNQVLATIGGQQHFNRISTFADYLEFTASVVTQHQNSSRTAQEIARMARTIRKHRPRGLAKQRDDDLDLRSPPSELVERFMAIGTEGDPRNPFRHPEVQLRNAIIFGLLRHTGMRRGELLSLRLDQFDLGHEPHVWVRRNQDDKHDPRPYQPVTKTKERPLPIPEALANQIDRYMLNVRSRIGPARRHPYLLVSHRKGDTWGKPLSTSALSSQIFSRMRAVDPAFEAIHPHAFRHHFNYELSVNIDKHNAKIRSGEDAEALPFSEARELDVRAFLNGHRSKASGATYNRRHIREASDKAARQVQAAHPKRSDNSKGGGGDPR</sequence>
<evidence type="ECO:0000313" key="6">
    <source>
        <dbReference type="Proteomes" id="UP001400166"/>
    </source>
</evidence>
<keyword evidence="6" id="KW-1185">Reference proteome</keyword>
<dbReference type="EMBL" id="JBDJOF010000015">
    <property type="protein sequence ID" value="MEN5390054.1"/>
    <property type="molecule type" value="Genomic_DNA"/>
</dbReference>
<dbReference type="CDD" id="cd00397">
    <property type="entry name" value="DNA_BRE_C"/>
    <property type="match status" value="1"/>
</dbReference>
<feature type="region of interest" description="Disordered" evidence="3">
    <location>
        <begin position="401"/>
        <end position="441"/>
    </location>
</feature>
<evidence type="ECO:0000256" key="2">
    <source>
        <dbReference type="ARBA" id="ARBA00023172"/>
    </source>
</evidence>
<dbReference type="InterPro" id="IPR013762">
    <property type="entry name" value="Integrase-like_cat_sf"/>
</dbReference>
<comment type="caution">
    <text evidence="5">The sequence shown here is derived from an EMBL/GenBank/DDBJ whole genome shotgun (WGS) entry which is preliminary data.</text>
</comment>
<dbReference type="PROSITE" id="PS51898">
    <property type="entry name" value="TYR_RECOMBINASE"/>
    <property type="match status" value="1"/>
</dbReference>
<gene>
    <name evidence="5" type="ORF">ABE587_09505</name>
</gene>
<dbReference type="PANTHER" id="PTHR30349">
    <property type="entry name" value="PHAGE INTEGRASE-RELATED"/>
    <property type="match status" value="1"/>
</dbReference>
<dbReference type="InterPro" id="IPR002104">
    <property type="entry name" value="Integrase_catalytic"/>
</dbReference>
<organism evidence="5 6">
    <name type="scientific">Stenotrophomonas hibiscicola</name>
    <dbReference type="NCBI Taxonomy" id="86189"/>
    <lineage>
        <taxon>Bacteria</taxon>
        <taxon>Pseudomonadati</taxon>
        <taxon>Pseudomonadota</taxon>
        <taxon>Gammaproteobacteria</taxon>
        <taxon>Lysobacterales</taxon>
        <taxon>Lysobacteraceae</taxon>
        <taxon>Stenotrophomonas</taxon>
        <taxon>Stenotrophomonas maltophilia group</taxon>
    </lineage>
</organism>
<dbReference type="Gene3D" id="1.10.443.10">
    <property type="entry name" value="Intergrase catalytic core"/>
    <property type="match status" value="1"/>
</dbReference>
<evidence type="ECO:0000256" key="1">
    <source>
        <dbReference type="ARBA" id="ARBA00022908"/>
    </source>
</evidence>
<dbReference type="RefSeq" id="WP_231347519.1">
    <property type="nucleotide sequence ID" value="NZ_JBDJNA010000001.1"/>
</dbReference>
<dbReference type="Proteomes" id="UP001400166">
    <property type="component" value="Unassembled WGS sequence"/>
</dbReference>
<dbReference type="InterPro" id="IPR011010">
    <property type="entry name" value="DNA_brk_join_enz"/>
</dbReference>
<evidence type="ECO:0000259" key="4">
    <source>
        <dbReference type="PROSITE" id="PS51898"/>
    </source>
</evidence>
<reference evidence="5 6" key="1">
    <citation type="submission" date="2024-04" db="EMBL/GenBank/DDBJ databases">
        <title>WGS of bacteria from Torrens River.</title>
        <authorList>
            <person name="Wyrsch E.R."/>
            <person name="Drigo B."/>
        </authorList>
    </citation>
    <scope>NUCLEOTIDE SEQUENCE [LARGE SCALE GENOMIC DNA]</scope>
    <source>
        <strain evidence="5 6">TWI153</strain>
    </source>
</reference>
<evidence type="ECO:0000256" key="3">
    <source>
        <dbReference type="SAM" id="MobiDB-lite"/>
    </source>
</evidence>
<accession>A0ABV0C6V2</accession>
<keyword evidence="1" id="KW-0229">DNA integration</keyword>
<feature type="domain" description="Tyr recombinase" evidence="4">
    <location>
        <begin position="186"/>
        <end position="421"/>
    </location>
</feature>
<dbReference type="PANTHER" id="PTHR30349:SF64">
    <property type="entry name" value="PROPHAGE INTEGRASE INTD-RELATED"/>
    <property type="match status" value="1"/>
</dbReference>
<dbReference type="Pfam" id="PF00589">
    <property type="entry name" value="Phage_integrase"/>
    <property type="match status" value="1"/>
</dbReference>
<evidence type="ECO:0000313" key="5">
    <source>
        <dbReference type="EMBL" id="MEN5390054.1"/>
    </source>
</evidence>
<dbReference type="InterPro" id="IPR050090">
    <property type="entry name" value="Tyrosine_recombinase_XerCD"/>
</dbReference>
<dbReference type="SUPFAM" id="SSF56349">
    <property type="entry name" value="DNA breaking-rejoining enzymes"/>
    <property type="match status" value="1"/>
</dbReference>
<protein>
    <submittedName>
        <fullName evidence="5">Site-specific integrase</fullName>
    </submittedName>
</protein>
<name>A0ABV0C6V2_9GAMM</name>